<dbReference type="InterPro" id="IPR049940">
    <property type="entry name" value="GluQ/Sye"/>
</dbReference>
<keyword evidence="7" id="KW-0963">Cytoplasm</keyword>
<keyword evidence="6 7" id="KW-0030">Aminoacyl-tRNA synthetase</keyword>
<dbReference type="InterPro" id="IPR001412">
    <property type="entry name" value="aa-tRNA-synth_I_CS"/>
</dbReference>
<comment type="catalytic activity">
    <reaction evidence="7">
        <text>tRNA(Glu) + L-glutamate + ATP = L-glutamyl-tRNA(Glu) + AMP + diphosphate</text>
        <dbReference type="Rhea" id="RHEA:23540"/>
        <dbReference type="Rhea" id="RHEA-COMP:9663"/>
        <dbReference type="Rhea" id="RHEA-COMP:9680"/>
        <dbReference type="ChEBI" id="CHEBI:29985"/>
        <dbReference type="ChEBI" id="CHEBI:30616"/>
        <dbReference type="ChEBI" id="CHEBI:33019"/>
        <dbReference type="ChEBI" id="CHEBI:78442"/>
        <dbReference type="ChEBI" id="CHEBI:78520"/>
        <dbReference type="ChEBI" id="CHEBI:456215"/>
        <dbReference type="EC" id="6.1.1.17"/>
    </reaction>
</comment>
<evidence type="ECO:0000256" key="2">
    <source>
        <dbReference type="ARBA" id="ARBA00022598"/>
    </source>
</evidence>
<dbReference type="Gene3D" id="1.10.10.350">
    <property type="match status" value="1"/>
</dbReference>
<dbReference type="Pfam" id="PF00749">
    <property type="entry name" value="tRNA-synt_1c"/>
    <property type="match status" value="1"/>
</dbReference>
<evidence type="ECO:0000256" key="7">
    <source>
        <dbReference type="HAMAP-Rule" id="MF_00022"/>
    </source>
</evidence>
<protein>
    <recommendedName>
        <fullName evidence="7">Glutamate--tRNA ligase</fullName>
        <ecNumber evidence="7">6.1.1.17</ecNumber>
    </recommendedName>
    <alternativeName>
        <fullName evidence="7">Glutamyl-tRNA synthetase</fullName>
        <shortName evidence="7">GluRS</shortName>
    </alternativeName>
</protein>
<dbReference type="InterPro" id="IPR033910">
    <property type="entry name" value="GluRS_core"/>
</dbReference>
<evidence type="ECO:0000313" key="9">
    <source>
        <dbReference type="Proteomes" id="UP000887300"/>
    </source>
</evidence>
<dbReference type="SUPFAM" id="SSF52374">
    <property type="entry name" value="Nucleotidylyl transferase"/>
    <property type="match status" value="1"/>
</dbReference>
<keyword evidence="3 7" id="KW-0547">Nucleotide-binding</keyword>
<dbReference type="InterPro" id="IPR008925">
    <property type="entry name" value="aa_tRNA-synth_I_cd-bd_sf"/>
</dbReference>
<organism evidence="8 9">
    <name type="scientific">Acidithiobacillus ferridurans</name>
    <dbReference type="NCBI Taxonomy" id="1232575"/>
    <lineage>
        <taxon>Bacteria</taxon>
        <taxon>Pseudomonadati</taxon>
        <taxon>Pseudomonadota</taxon>
        <taxon>Acidithiobacillia</taxon>
        <taxon>Acidithiobacillales</taxon>
        <taxon>Acidithiobacillaceae</taxon>
        <taxon>Acidithiobacillus</taxon>
    </lineage>
</organism>
<dbReference type="InterPro" id="IPR020751">
    <property type="entry name" value="aa-tRNA-synth_I_codon-bd_sub2"/>
</dbReference>
<dbReference type="AlphaFoldDB" id="A0A8X8GCM9"/>
<dbReference type="SUPFAM" id="SSF48163">
    <property type="entry name" value="An anticodon-binding domain of class I aminoacyl-tRNA synthetases"/>
    <property type="match status" value="1"/>
</dbReference>
<dbReference type="GO" id="GO:0004818">
    <property type="term" value="F:glutamate-tRNA ligase activity"/>
    <property type="evidence" value="ECO:0007669"/>
    <property type="project" value="UniProtKB-UniRule"/>
</dbReference>
<feature type="binding site" evidence="7">
    <location>
        <position position="166"/>
    </location>
    <ligand>
        <name>Zn(2+)</name>
        <dbReference type="ChEBI" id="CHEBI:29105"/>
    </ligand>
</feature>
<dbReference type="InterPro" id="IPR014729">
    <property type="entry name" value="Rossmann-like_a/b/a_fold"/>
</dbReference>
<dbReference type="Pfam" id="PF19269">
    <property type="entry name" value="Anticodon_2"/>
    <property type="match status" value="1"/>
</dbReference>
<name>A0A8X8GCM9_ACIFI</name>
<keyword evidence="2 7" id="KW-0436">Ligase</keyword>
<proteinExistence type="inferred from homology"/>
<comment type="subcellular location">
    <subcellularLocation>
        <location evidence="7">Cytoplasm</location>
    </subcellularLocation>
</comment>
<dbReference type="InterPro" id="IPR045462">
    <property type="entry name" value="aa-tRNA-synth_I_cd-bd"/>
</dbReference>
<dbReference type="InterPro" id="IPR020058">
    <property type="entry name" value="Glu/Gln-tRNA-synth_Ib_cat-dom"/>
</dbReference>
<sequence length="508" mass="55673">MSTSQSACWPALCEVSYPGFCIAMRPMAQYYTTMNLKSRFAPSPTGYLHLGNARTALFAWLAARGAGGTFTLRLEDTDQQRSPEIYERALLEDLRWFGIDWDEGPDRGGDHGPYRQMERLRLYDAYYAQLQAAGQAYPCYCSADDLAAERAVLRSAGKAPRYGGRCRHLDAAARAEREAAGLLPTLRFRVPDQGTLTVPDLVWGERHYALADLGDFVIRRSDGSPAFFFANAVDDALMEVNLVLRGEDHLTNTPRQVLILQALGLPVPAYGHLPLLLGADGQPLSKRYGAASLRDLRKDGYLAAALRNYLARLGHHYSATGFLDSRALAQGFALNQISRAPSHFDMAQLQHWQHEAVQSLDEAAVWNWLAPLLRGKVPMGLEMPFVAAVRANILLPGDALDWAERCFGVPALADDAVEAIIGVSPEFWSVAQATLQASGGEYRSWTKALQQASGHRGKALFMPLRAALTGLTHGPELAALLPLIGEERALARLHAAAQRPSTPIETTP</sequence>
<dbReference type="GO" id="GO:0005829">
    <property type="term" value="C:cytosol"/>
    <property type="evidence" value="ECO:0007669"/>
    <property type="project" value="TreeGrafter"/>
</dbReference>
<dbReference type="GO" id="GO:0008270">
    <property type="term" value="F:zinc ion binding"/>
    <property type="evidence" value="ECO:0007669"/>
    <property type="project" value="UniProtKB-UniRule"/>
</dbReference>
<feature type="binding site" evidence="7">
    <location>
        <position position="139"/>
    </location>
    <ligand>
        <name>Zn(2+)</name>
        <dbReference type="ChEBI" id="CHEBI:29105"/>
    </ligand>
</feature>
<keyword evidence="5 7" id="KW-0648">Protein biosynthesis</keyword>
<feature type="binding site" evidence="7">
    <location>
        <position position="168"/>
    </location>
    <ligand>
        <name>Zn(2+)</name>
        <dbReference type="ChEBI" id="CHEBI:29105"/>
    </ligand>
</feature>
<feature type="short sequence motif" description="'KMSKS' region" evidence="7">
    <location>
        <begin position="283"/>
        <end position="287"/>
    </location>
</feature>
<comment type="cofactor">
    <cofactor evidence="7">
        <name>Zn(2+)</name>
        <dbReference type="ChEBI" id="CHEBI:29105"/>
    </cofactor>
    <text evidence="7">Binds 1 zinc ion per subunit.</text>
</comment>
<evidence type="ECO:0000256" key="1">
    <source>
        <dbReference type="ARBA" id="ARBA00007894"/>
    </source>
</evidence>
<dbReference type="PRINTS" id="PR00987">
    <property type="entry name" value="TRNASYNTHGLU"/>
</dbReference>
<dbReference type="GO" id="GO:0000049">
    <property type="term" value="F:tRNA binding"/>
    <property type="evidence" value="ECO:0007669"/>
    <property type="project" value="InterPro"/>
</dbReference>
<accession>A0A8X8GCM9</accession>
<dbReference type="PROSITE" id="PS00178">
    <property type="entry name" value="AA_TRNA_LIGASE_I"/>
    <property type="match status" value="1"/>
</dbReference>
<evidence type="ECO:0000256" key="6">
    <source>
        <dbReference type="ARBA" id="ARBA00023146"/>
    </source>
</evidence>
<dbReference type="EC" id="6.1.1.17" evidence="7"/>
<dbReference type="InterPro" id="IPR000924">
    <property type="entry name" value="Glu/Gln-tRNA-synth"/>
</dbReference>
<evidence type="ECO:0000256" key="4">
    <source>
        <dbReference type="ARBA" id="ARBA00022840"/>
    </source>
</evidence>
<dbReference type="PANTHER" id="PTHR43311:SF2">
    <property type="entry name" value="GLUTAMATE--TRNA LIGASE, MITOCHONDRIAL-RELATED"/>
    <property type="match status" value="1"/>
</dbReference>
<dbReference type="PANTHER" id="PTHR43311">
    <property type="entry name" value="GLUTAMATE--TRNA LIGASE"/>
    <property type="match status" value="1"/>
</dbReference>
<comment type="function">
    <text evidence="7">Catalyzes the attachment of glutamate to tRNA(Glu) in a two-step reaction: glutamate is first activated by ATP to form Glu-AMP and then transferred to the acceptor end of tRNA(Glu).</text>
</comment>
<keyword evidence="7" id="KW-0862">Zinc</keyword>
<feature type="short sequence motif" description="'HIGH' region" evidence="7">
    <location>
        <begin position="42"/>
        <end position="52"/>
    </location>
</feature>
<comment type="caution">
    <text evidence="8">The sequence shown here is derived from an EMBL/GenBank/DDBJ whole genome shotgun (WGS) entry which is preliminary data.</text>
</comment>
<evidence type="ECO:0000313" key="8">
    <source>
        <dbReference type="EMBL" id="MBU2723616.1"/>
    </source>
</evidence>
<dbReference type="Proteomes" id="UP000887300">
    <property type="component" value="Unassembled WGS sequence"/>
</dbReference>
<dbReference type="HAMAP" id="MF_00022">
    <property type="entry name" value="Glu_tRNA_synth_type1"/>
    <property type="match status" value="1"/>
</dbReference>
<gene>
    <name evidence="7" type="primary">gltX</name>
    <name evidence="8" type="ORF">HF568_10495</name>
</gene>
<dbReference type="GO" id="GO:0006424">
    <property type="term" value="P:glutamyl-tRNA aminoacylation"/>
    <property type="evidence" value="ECO:0007669"/>
    <property type="project" value="UniProtKB-UniRule"/>
</dbReference>
<dbReference type="CDD" id="cd00808">
    <property type="entry name" value="GluRS_core"/>
    <property type="match status" value="1"/>
</dbReference>
<reference evidence="8" key="1">
    <citation type="journal article" date="2021" name="ISME J.">
        <title>Genomic evolution of the class Acidithiobacillia: deep-branching Proteobacteria living in extreme acidic conditions.</title>
        <authorList>
            <person name="Moya-Beltran A."/>
            <person name="Beard S."/>
            <person name="Rojas-Villalobos C."/>
            <person name="Issotta F."/>
            <person name="Gallardo Y."/>
            <person name="Ulloa R."/>
            <person name="Giaveno A."/>
            <person name="Degli Esposti M."/>
            <person name="Johnson D.B."/>
            <person name="Quatrini R."/>
        </authorList>
    </citation>
    <scope>NUCLEOTIDE SEQUENCE</scope>
    <source>
        <strain evidence="8">DSM 583</strain>
    </source>
</reference>
<evidence type="ECO:0000256" key="5">
    <source>
        <dbReference type="ARBA" id="ARBA00022917"/>
    </source>
</evidence>
<keyword evidence="7" id="KW-0479">Metal-binding</keyword>
<dbReference type="EMBL" id="JABBHS010000308">
    <property type="protein sequence ID" value="MBU2723616.1"/>
    <property type="molecule type" value="Genomic_DNA"/>
</dbReference>
<dbReference type="Gene3D" id="3.40.50.620">
    <property type="entry name" value="HUPs"/>
    <property type="match status" value="1"/>
</dbReference>
<comment type="subunit">
    <text evidence="7">Monomer.</text>
</comment>
<comment type="similarity">
    <text evidence="1 7">Belongs to the class-I aminoacyl-tRNA synthetase family. Glutamate--tRNA ligase type 1 subfamily.</text>
</comment>
<keyword evidence="4 7" id="KW-0067">ATP-binding</keyword>
<dbReference type="NCBIfam" id="TIGR00464">
    <property type="entry name" value="gltX_bact"/>
    <property type="match status" value="1"/>
</dbReference>
<dbReference type="InterPro" id="IPR004527">
    <property type="entry name" value="Glu-tRNA-ligase_bac/mito"/>
</dbReference>
<feature type="binding site" evidence="7">
    <location>
        <position position="286"/>
    </location>
    <ligand>
        <name>ATP</name>
        <dbReference type="ChEBI" id="CHEBI:30616"/>
    </ligand>
</feature>
<feature type="binding site" evidence="7">
    <location>
        <position position="141"/>
    </location>
    <ligand>
        <name>Zn(2+)</name>
        <dbReference type="ChEBI" id="CHEBI:29105"/>
    </ligand>
</feature>
<evidence type="ECO:0000256" key="3">
    <source>
        <dbReference type="ARBA" id="ARBA00022741"/>
    </source>
</evidence>
<dbReference type="GO" id="GO:0005524">
    <property type="term" value="F:ATP binding"/>
    <property type="evidence" value="ECO:0007669"/>
    <property type="project" value="UniProtKB-UniRule"/>
</dbReference>